<evidence type="ECO:0000256" key="3">
    <source>
        <dbReference type="ARBA" id="ARBA00022597"/>
    </source>
</evidence>
<evidence type="ECO:0000256" key="2">
    <source>
        <dbReference type="ARBA" id="ARBA00022553"/>
    </source>
</evidence>
<keyword evidence="1" id="KW-0813">Transport</keyword>
<evidence type="ECO:0000313" key="8">
    <source>
        <dbReference type="EMBL" id="MPM76122.1"/>
    </source>
</evidence>
<evidence type="ECO:0000256" key="4">
    <source>
        <dbReference type="ARBA" id="ARBA00022679"/>
    </source>
</evidence>
<dbReference type="InterPro" id="IPR003501">
    <property type="entry name" value="PTS_EIIB_2/3"/>
</dbReference>
<evidence type="ECO:0000256" key="1">
    <source>
        <dbReference type="ARBA" id="ARBA00022448"/>
    </source>
</evidence>
<evidence type="ECO:0000256" key="6">
    <source>
        <dbReference type="ARBA" id="ARBA00022777"/>
    </source>
</evidence>
<dbReference type="InterPro" id="IPR051819">
    <property type="entry name" value="PTS_sugar-specific_EIIB"/>
</dbReference>
<dbReference type="Pfam" id="PF02302">
    <property type="entry name" value="PTS_IIB"/>
    <property type="match status" value="1"/>
</dbReference>
<dbReference type="InterPro" id="IPR013012">
    <property type="entry name" value="PTS_EIIB_3"/>
</dbReference>
<name>A0A645CGX9_9ZZZZ</name>
<dbReference type="InterPro" id="IPR036095">
    <property type="entry name" value="PTS_EIIB-like_sf"/>
</dbReference>
<dbReference type="PANTHER" id="PTHR34581">
    <property type="entry name" value="PTS SYSTEM N,N'-DIACETYLCHITOBIOSE-SPECIFIC EIIB COMPONENT"/>
    <property type="match status" value="1"/>
</dbReference>
<dbReference type="GO" id="GO:0008982">
    <property type="term" value="F:protein-N(PI)-phosphohistidine-sugar phosphotransferase activity"/>
    <property type="evidence" value="ECO:0007669"/>
    <property type="project" value="InterPro"/>
</dbReference>
<dbReference type="EMBL" id="VSSQ01027081">
    <property type="protein sequence ID" value="MPM76122.1"/>
    <property type="molecule type" value="Genomic_DNA"/>
</dbReference>
<reference evidence="8" key="1">
    <citation type="submission" date="2019-08" db="EMBL/GenBank/DDBJ databases">
        <authorList>
            <person name="Kucharzyk K."/>
            <person name="Murdoch R.W."/>
            <person name="Higgins S."/>
            <person name="Loffler F."/>
        </authorList>
    </citation>
    <scope>NUCLEOTIDE SEQUENCE</scope>
</reference>
<dbReference type="Gene3D" id="3.40.50.2300">
    <property type="match status" value="1"/>
</dbReference>
<accession>A0A645CGX9</accession>
<comment type="caution">
    <text evidence="8">The sequence shown here is derived from an EMBL/GenBank/DDBJ whole genome shotgun (WGS) entry which is preliminary data.</text>
</comment>
<dbReference type="PROSITE" id="PS51100">
    <property type="entry name" value="PTS_EIIB_TYPE_3"/>
    <property type="match status" value="1"/>
</dbReference>
<keyword evidence="2" id="KW-0597">Phosphoprotein</keyword>
<keyword evidence="6" id="KW-0418">Kinase</keyword>
<evidence type="ECO:0000259" key="7">
    <source>
        <dbReference type="PROSITE" id="PS51100"/>
    </source>
</evidence>
<proteinExistence type="predicted"/>
<keyword evidence="5" id="KW-0598">Phosphotransferase system</keyword>
<feature type="domain" description="PTS EIIB type-3" evidence="7">
    <location>
        <begin position="1"/>
        <end position="101"/>
    </location>
</feature>
<evidence type="ECO:0000256" key="5">
    <source>
        <dbReference type="ARBA" id="ARBA00022683"/>
    </source>
</evidence>
<protein>
    <submittedName>
        <fullName evidence="8">PTS system cellobiose-specific EIIB component</fullName>
        <ecNumber evidence="8">2.7.1.205</ecNumber>
    </submittedName>
</protein>
<dbReference type="EC" id="2.7.1.205" evidence="8"/>
<dbReference type="PANTHER" id="PTHR34581:SF2">
    <property type="entry name" value="PTS SYSTEM N,N'-DIACETYLCHITOBIOSE-SPECIFIC EIIB COMPONENT"/>
    <property type="match status" value="1"/>
</dbReference>
<dbReference type="SUPFAM" id="SSF52794">
    <property type="entry name" value="PTS system IIB component-like"/>
    <property type="match status" value="1"/>
</dbReference>
<keyword evidence="4 8" id="KW-0808">Transferase</keyword>
<organism evidence="8">
    <name type="scientific">bioreactor metagenome</name>
    <dbReference type="NCBI Taxonomy" id="1076179"/>
    <lineage>
        <taxon>unclassified sequences</taxon>
        <taxon>metagenomes</taxon>
        <taxon>ecological metagenomes</taxon>
    </lineage>
</organism>
<sequence>MKLLLICAGGMSTSMLIKKLEKYAAENGIEDFVCEAHGVAEFPELYKDWDLTLYGPQISNRADSLRQTCGEDYPLGKIEPADYAIGNATNIFKQVNKLLNK</sequence>
<keyword evidence="3" id="KW-0762">Sugar transport</keyword>
<dbReference type="GO" id="GO:0009401">
    <property type="term" value="P:phosphoenolpyruvate-dependent sugar phosphotransferase system"/>
    <property type="evidence" value="ECO:0007669"/>
    <property type="project" value="UniProtKB-KW"/>
</dbReference>
<dbReference type="GO" id="GO:0016301">
    <property type="term" value="F:kinase activity"/>
    <property type="evidence" value="ECO:0007669"/>
    <property type="project" value="UniProtKB-KW"/>
</dbReference>
<gene>
    <name evidence="8" type="primary">celA_8</name>
    <name evidence="8" type="ORF">SDC9_123117</name>
</gene>
<dbReference type="AlphaFoldDB" id="A0A645CGX9"/>